<feature type="compositionally biased region" description="Polar residues" evidence="1">
    <location>
        <begin position="30"/>
        <end position="57"/>
    </location>
</feature>
<gene>
    <name evidence="2" type="ORF">TTHERM_00149560</name>
</gene>
<feature type="region of interest" description="Disordered" evidence="1">
    <location>
        <begin position="1"/>
        <end position="65"/>
    </location>
</feature>
<reference evidence="3" key="1">
    <citation type="journal article" date="2006" name="PLoS Biol.">
        <title>Macronuclear genome sequence of the ciliate Tetrahymena thermophila, a model eukaryote.</title>
        <authorList>
            <person name="Eisen J.A."/>
            <person name="Coyne R.S."/>
            <person name="Wu M."/>
            <person name="Wu D."/>
            <person name="Thiagarajan M."/>
            <person name="Wortman J.R."/>
            <person name="Badger J.H."/>
            <person name="Ren Q."/>
            <person name="Amedeo P."/>
            <person name="Jones K.M."/>
            <person name="Tallon L.J."/>
            <person name="Delcher A.L."/>
            <person name="Salzberg S.L."/>
            <person name="Silva J.C."/>
            <person name="Haas B.J."/>
            <person name="Majoros W.H."/>
            <person name="Farzad M."/>
            <person name="Carlton J.M."/>
            <person name="Smith R.K. Jr."/>
            <person name="Garg J."/>
            <person name="Pearlman R.E."/>
            <person name="Karrer K.M."/>
            <person name="Sun L."/>
            <person name="Manning G."/>
            <person name="Elde N.C."/>
            <person name="Turkewitz A.P."/>
            <person name="Asai D.J."/>
            <person name="Wilkes D.E."/>
            <person name="Wang Y."/>
            <person name="Cai H."/>
            <person name="Collins K."/>
            <person name="Stewart B.A."/>
            <person name="Lee S.R."/>
            <person name="Wilamowska K."/>
            <person name="Weinberg Z."/>
            <person name="Ruzzo W.L."/>
            <person name="Wloga D."/>
            <person name="Gaertig J."/>
            <person name="Frankel J."/>
            <person name="Tsao C.-C."/>
            <person name="Gorovsky M.A."/>
            <person name="Keeling P.J."/>
            <person name="Waller R.F."/>
            <person name="Patron N.J."/>
            <person name="Cherry J.M."/>
            <person name="Stover N.A."/>
            <person name="Krieger C.J."/>
            <person name="del Toro C."/>
            <person name="Ryder H.F."/>
            <person name="Williamson S.C."/>
            <person name="Barbeau R.A."/>
            <person name="Hamilton E.P."/>
            <person name="Orias E."/>
        </authorList>
    </citation>
    <scope>NUCLEOTIDE SEQUENCE [LARGE SCALE GENOMIC DNA]</scope>
    <source>
        <strain evidence="3">SB210</strain>
    </source>
</reference>
<proteinExistence type="predicted"/>
<dbReference type="AlphaFoldDB" id="I7LWC0"/>
<feature type="compositionally biased region" description="Low complexity" evidence="1">
    <location>
        <begin position="15"/>
        <end position="29"/>
    </location>
</feature>
<evidence type="ECO:0000313" key="2">
    <source>
        <dbReference type="EMBL" id="EAS01346.3"/>
    </source>
</evidence>
<protein>
    <submittedName>
        <fullName evidence="2">Uncharacterized protein</fullName>
    </submittedName>
</protein>
<sequence>MEKELDSQQIKMEENNNNNNNNNSINNSNGIKDSSNTNNQNGAQKKSNLSQPNQQKVSRQKKKLQWKEEVDIVVVENLKEYNMQSNDFEKSACRCNVFQSSFFVTCSA</sequence>
<name>I7LWC0_TETTS</name>
<dbReference type="EMBL" id="GG662603">
    <property type="protein sequence ID" value="EAS01346.3"/>
    <property type="molecule type" value="Genomic_DNA"/>
</dbReference>
<evidence type="ECO:0000313" key="3">
    <source>
        <dbReference type="Proteomes" id="UP000009168"/>
    </source>
</evidence>
<evidence type="ECO:0000256" key="1">
    <source>
        <dbReference type="SAM" id="MobiDB-lite"/>
    </source>
</evidence>
<dbReference type="InParanoid" id="I7LWC0"/>
<dbReference type="KEGG" id="tet:TTHERM_00149560"/>
<feature type="compositionally biased region" description="Basic and acidic residues" evidence="1">
    <location>
        <begin position="1"/>
        <end position="14"/>
    </location>
</feature>
<dbReference type="HOGENOM" id="CLU_2202331_0_0_1"/>
<organism evidence="2 3">
    <name type="scientific">Tetrahymena thermophila (strain SB210)</name>
    <dbReference type="NCBI Taxonomy" id="312017"/>
    <lineage>
        <taxon>Eukaryota</taxon>
        <taxon>Sar</taxon>
        <taxon>Alveolata</taxon>
        <taxon>Ciliophora</taxon>
        <taxon>Intramacronucleata</taxon>
        <taxon>Oligohymenophorea</taxon>
        <taxon>Hymenostomatida</taxon>
        <taxon>Tetrahymenina</taxon>
        <taxon>Tetrahymenidae</taxon>
        <taxon>Tetrahymena</taxon>
    </lineage>
</organism>
<accession>I7LWC0</accession>
<dbReference type="Proteomes" id="UP000009168">
    <property type="component" value="Unassembled WGS sequence"/>
</dbReference>
<dbReference type="RefSeq" id="XP_001021591.3">
    <property type="nucleotide sequence ID" value="XM_001021591.3"/>
</dbReference>
<keyword evidence="3" id="KW-1185">Reference proteome</keyword>
<dbReference type="GeneID" id="7826013"/>